<evidence type="ECO:0000313" key="13">
    <source>
        <dbReference type="Proteomes" id="UP000068832"/>
    </source>
</evidence>
<evidence type="ECO:0000313" key="9">
    <source>
        <dbReference type="Proteomes" id="UP000056255"/>
    </source>
</evidence>
<evidence type="ECO:0000313" key="6">
    <source>
        <dbReference type="EMBL" id="AKV80925.1"/>
    </source>
</evidence>
<dbReference type="EMBL" id="CP012174">
    <property type="protein sequence ID" value="AKV78680.1"/>
    <property type="molecule type" value="Genomic_DNA"/>
</dbReference>
<keyword evidence="1" id="KW-0472">Membrane</keyword>
<dbReference type="RefSeq" id="WP_012021105.1">
    <property type="nucleotide sequence ID" value="NZ_AP019770.1"/>
</dbReference>
<protein>
    <submittedName>
        <fullName evidence="2">Uncharacterized protein</fullName>
    </submittedName>
</protein>
<evidence type="ECO:0000313" key="12">
    <source>
        <dbReference type="Proteomes" id="UP000062475"/>
    </source>
</evidence>
<reference evidence="7 9" key="3">
    <citation type="submission" date="2015-07" db="EMBL/GenBank/DDBJ databases">
        <title>Physiological, transcriptional responses and genome re-sequencing of acid resistant extremely thermoacidophilic Metallosphaera sedula SARC-M1.</title>
        <authorList>
            <person name="Ai C."/>
            <person name="McCarthy S."/>
            <person name="Eckrich V."/>
            <person name="Rudrappa D."/>
            <person name="Qiu G."/>
            <person name="Blum P."/>
        </authorList>
    </citation>
    <scope>NUCLEOTIDE SEQUENCE [LARGE SCALE GENOMIC DNA]</scope>
    <source>
        <strain evidence="7 9">SARC-M1</strain>
    </source>
</reference>
<dbReference type="Proteomes" id="UP000029084">
    <property type="component" value="Chromosome"/>
</dbReference>
<dbReference type="AlphaFoldDB" id="A0A088E4C3"/>
<evidence type="ECO:0000313" key="7">
    <source>
        <dbReference type="EMBL" id="AKV83167.1"/>
    </source>
</evidence>
<dbReference type="Proteomes" id="UP000056255">
    <property type="component" value="Chromosome"/>
</dbReference>
<evidence type="ECO:0000313" key="8">
    <source>
        <dbReference type="Proteomes" id="UP000029084"/>
    </source>
</evidence>
<proteinExistence type="predicted"/>
<evidence type="ECO:0000313" key="11">
    <source>
        <dbReference type="Proteomes" id="UP000062398"/>
    </source>
</evidence>
<dbReference type="EMBL" id="CP012175">
    <property type="protein sequence ID" value="AKV80925.1"/>
    <property type="molecule type" value="Genomic_DNA"/>
</dbReference>
<reference evidence="10 11" key="2">
    <citation type="journal article" date="2015" name="Genome Announc.">
        <title>Complete Genome Sequences of Evolved Arsenate-Resistant Metallosphaera sedula Strains.</title>
        <authorList>
            <person name="Ai C."/>
            <person name="McCarthy S."/>
            <person name="Schackwitz W."/>
            <person name="Martin J."/>
            <person name="Lipzen A."/>
            <person name="Blum P."/>
        </authorList>
    </citation>
    <scope>NUCLEOTIDE SEQUENCE [LARGE SCALE GENOMIC DNA]</scope>
    <source>
        <strain evidence="5 11">ARS120-1</strain>
        <strain evidence="6 10">ARS120-2</strain>
        <strain evidence="3 13">ARS50-1</strain>
        <strain evidence="4 12">ARS50-2</strain>
    </source>
</reference>
<dbReference type="Proteomes" id="UP000061362">
    <property type="component" value="Chromosome"/>
</dbReference>
<dbReference type="Proteomes" id="UP000062475">
    <property type="component" value="Chromosome"/>
</dbReference>
<name>A0A088E4C3_9CREN</name>
<keyword evidence="1" id="KW-0812">Transmembrane</keyword>
<dbReference type="EMBL" id="CP012172">
    <property type="protein sequence ID" value="AKV74189.1"/>
    <property type="molecule type" value="Genomic_DNA"/>
</dbReference>
<dbReference type="PATRIC" id="fig|43687.5.peg.1249"/>
<dbReference type="EMBL" id="CP008822">
    <property type="protein sequence ID" value="AIM27304.1"/>
    <property type="molecule type" value="Genomic_DNA"/>
</dbReference>
<evidence type="ECO:0000313" key="2">
    <source>
        <dbReference type="EMBL" id="AIM27304.1"/>
    </source>
</evidence>
<organism evidence="2 8">
    <name type="scientific">Metallosphaera sedula</name>
    <dbReference type="NCBI Taxonomy" id="43687"/>
    <lineage>
        <taxon>Archaea</taxon>
        <taxon>Thermoproteota</taxon>
        <taxon>Thermoprotei</taxon>
        <taxon>Sulfolobales</taxon>
        <taxon>Sulfolobaceae</taxon>
        <taxon>Metallosphaera</taxon>
    </lineage>
</organism>
<dbReference type="Proteomes" id="UP000068832">
    <property type="component" value="Chromosome"/>
</dbReference>
<sequence length="87" mass="9638">MSERLERMDKAFKVFFIVAFILELVVAALVTGNTATKPLTAQQVAAVGIIPVIMLVVATVVYEQFPYSVLGKPKEEAKKERREEAKA</sequence>
<evidence type="ECO:0000313" key="10">
    <source>
        <dbReference type="Proteomes" id="UP000061362"/>
    </source>
</evidence>
<dbReference type="EMBL" id="CP012176">
    <property type="protein sequence ID" value="AKV83167.1"/>
    <property type="molecule type" value="Genomic_DNA"/>
</dbReference>
<dbReference type="OMA" id="AFIMQLV"/>
<keyword evidence="1" id="KW-1133">Transmembrane helix</keyword>
<reference evidence="2 8" key="1">
    <citation type="journal article" date="2014" name="J. Bacteriol.">
        <title>Role of an Archaeal PitA Transporter in the Copper and Arsenic Resistance of Metallosphaera sedula, an Extreme Thermoacidophile.</title>
        <authorList>
            <person name="McCarthy S."/>
            <person name="Ai C."/>
            <person name="Wheaton G."/>
            <person name="Tevatia R."/>
            <person name="Eckrich V."/>
            <person name="Kelly R."/>
            <person name="Blum P."/>
        </authorList>
    </citation>
    <scope>NUCLEOTIDE SEQUENCE [LARGE SCALE GENOMIC DNA]</scope>
    <source>
        <strain evidence="2 8">CuR1</strain>
    </source>
</reference>
<dbReference type="Proteomes" id="UP000062398">
    <property type="component" value="Chromosome"/>
</dbReference>
<dbReference type="GeneID" id="91755642"/>
<gene>
    <name evidence="2" type="ORF">HA72_1157</name>
    <name evidence="3" type="ORF">MsedA_1174</name>
    <name evidence="4" type="ORF">MsedB_1176</name>
    <name evidence="5" type="ORF">MsedC_1174</name>
    <name evidence="6" type="ORF">MsedD_1175</name>
    <name evidence="7" type="ORF">MsedE_1177</name>
</gene>
<feature type="transmembrane region" description="Helical" evidence="1">
    <location>
        <begin position="44"/>
        <end position="62"/>
    </location>
</feature>
<accession>A0A088E4C3</accession>
<feature type="transmembrane region" description="Helical" evidence="1">
    <location>
        <begin position="12"/>
        <end position="32"/>
    </location>
</feature>
<evidence type="ECO:0000313" key="4">
    <source>
        <dbReference type="EMBL" id="AKV76428.1"/>
    </source>
</evidence>
<evidence type="ECO:0000313" key="5">
    <source>
        <dbReference type="EMBL" id="AKV78680.1"/>
    </source>
</evidence>
<dbReference type="EMBL" id="CP012173">
    <property type="protein sequence ID" value="AKV76428.1"/>
    <property type="molecule type" value="Genomic_DNA"/>
</dbReference>
<evidence type="ECO:0000313" key="3">
    <source>
        <dbReference type="EMBL" id="AKV74189.1"/>
    </source>
</evidence>
<evidence type="ECO:0000256" key="1">
    <source>
        <dbReference type="SAM" id="Phobius"/>
    </source>
</evidence>